<reference evidence="1 2" key="1">
    <citation type="journal article" date="2022" name="DNA Res.">
        <title>Chromosomal-level genome assembly of the orchid tree Bauhinia variegata (Leguminosae; Cercidoideae) supports the allotetraploid origin hypothesis of Bauhinia.</title>
        <authorList>
            <person name="Zhong Y."/>
            <person name="Chen Y."/>
            <person name="Zheng D."/>
            <person name="Pang J."/>
            <person name="Liu Y."/>
            <person name="Luo S."/>
            <person name="Meng S."/>
            <person name="Qian L."/>
            <person name="Wei D."/>
            <person name="Dai S."/>
            <person name="Zhou R."/>
        </authorList>
    </citation>
    <scope>NUCLEOTIDE SEQUENCE [LARGE SCALE GENOMIC DNA]</scope>
    <source>
        <strain evidence="1">BV-YZ2020</strain>
    </source>
</reference>
<protein>
    <submittedName>
        <fullName evidence="1">Uncharacterized protein</fullName>
    </submittedName>
</protein>
<evidence type="ECO:0000313" key="2">
    <source>
        <dbReference type="Proteomes" id="UP000828941"/>
    </source>
</evidence>
<comment type="caution">
    <text evidence="1">The sequence shown here is derived from an EMBL/GenBank/DDBJ whole genome shotgun (WGS) entry which is preliminary data.</text>
</comment>
<evidence type="ECO:0000313" key="1">
    <source>
        <dbReference type="EMBL" id="KAI4334040.1"/>
    </source>
</evidence>
<organism evidence="1 2">
    <name type="scientific">Bauhinia variegata</name>
    <name type="common">Purple orchid tree</name>
    <name type="synonym">Phanera variegata</name>
    <dbReference type="NCBI Taxonomy" id="167791"/>
    <lineage>
        <taxon>Eukaryota</taxon>
        <taxon>Viridiplantae</taxon>
        <taxon>Streptophyta</taxon>
        <taxon>Embryophyta</taxon>
        <taxon>Tracheophyta</taxon>
        <taxon>Spermatophyta</taxon>
        <taxon>Magnoliopsida</taxon>
        <taxon>eudicotyledons</taxon>
        <taxon>Gunneridae</taxon>
        <taxon>Pentapetalae</taxon>
        <taxon>rosids</taxon>
        <taxon>fabids</taxon>
        <taxon>Fabales</taxon>
        <taxon>Fabaceae</taxon>
        <taxon>Cercidoideae</taxon>
        <taxon>Cercideae</taxon>
        <taxon>Bauhiniinae</taxon>
        <taxon>Bauhinia</taxon>
    </lineage>
</organism>
<gene>
    <name evidence="1" type="ORF">L6164_018780</name>
</gene>
<accession>A0ACB9NH47</accession>
<dbReference type="Proteomes" id="UP000828941">
    <property type="component" value="Chromosome 7"/>
</dbReference>
<proteinExistence type="predicted"/>
<keyword evidence="2" id="KW-1185">Reference proteome</keyword>
<dbReference type="EMBL" id="CM039432">
    <property type="protein sequence ID" value="KAI4334040.1"/>
    <property type="molecule type" value="Genomic_DNA"/>
</dbReference>
<sequence length="252" mass="29166">MVRAPFYDKNGVKKGAWSREEDEKLRDHIERHGHPNWRKLPKLAGLSRCGKSCRLRWMNYLRPNLKHGSYTKEEEEIIVELHQQLGNKWSLIAERLPGRTDNEIKNHWHSHLSKRNNTRRFEIQVNPIDASEQEITSYAESHENQRIIVSDDRSTNVSESSSTMSTETSYTQENYSPSLTSNHVQSTSISEEDSVASWGTLEGLGSDFWTEPFISDNVSYGHCIYRADPGEIAYYYDGTDLLYQVMGEYQLS</sequence>
<name>A0ACB9NH47_BAUVA</name>